<dbReference type="PANTHER" id="PTHR10000:SF8">
    <property type="entry name" value="HAD SUPERFAMILY HYDROLASE-LIKE, TYPE 3"/>
    <property type="match status" value="1"/>
</dbReference>
<dbReference type="AlphaFoldDB" id="A0A844B503"/>
<dbReference type="InterPro" id="IPR036412">
    <property type="entry name" value="HAD-like_sf"/>
</dbReference>
<dbReference type="GO" id="GO:0000287">
    <property type="term" value="F:magnesium ion binding"/>
    <property type="evidence" value="ECO:0007669"/>
    <property type="project" value="TreeGrafter"/>
</dbReference>
<evidence type="ECO:0000313" key="1">
    <source>
        <dbReference type="EMBL" id="MRH20780.1"/>
    </source>
</evidence>
<dbReference type="SUPFAM" id="SSF56784">
    <property type="entry name" value="HAD-like"/>
    <property type="match status" value="1"/>
</dbReference>
<evidence type="ECO:0000313" key="2">
    <source>
        <dbReference type="Proteomes" id="UP000466730"/>
    </source>
</evidence>
<dbReference type="GO" id="GO:0005829">
    <property type="term" value="C:cytosol"/>
    <property type="evidence" value="ECO:0007669"/>
    <property type="project" value="TreeGrafter"/>
</dbReference>
<proteinExistence type="predicted"/>
<dbReference type="Proteomes" id="UP000466730">
    <property type="component" value="Unassembled WGS sequence"/>
</dbReference>
<accession>A0A844B503</accession>
<dbReference type="Gene3D" id="3.40.50.1000">
    <property type="entry name" value="HAD superfamily/HAD-like"/>
    <property type="match status" value="1"/>
</dbReference>
<comment type="caution">
    <text evidence="1">The sequence shown here is derived from an EMBL/GenBank/DDBJ whole genome shotgun (WGS) entry which is preliminary data.</text>
</comment>
<dbReference type="InterPro" id="IPR023214">
    <property type="entry name" value="HAD_sf"/>
</dbReference>
<dbReference type="Pfam" id="PF08282">
    <property type="entry name" value="Hydrolase_3"/>
    <property type="match status" value="1"/>
</dbReference>
<name>A0A844B503_9RHOB</name>
<sequence>MPSPPLVVFTDLCGTLLDHEDYSHDAAEPALARLRAAGVPVILVSSRTAAEIAPLRADLGLADHPAIIENGAGLLEPGAAAPEDRGRYDELRAALGRLPASLRAGFHGFGDWDLPMIARRSNLPMAEAELAAKRRFSEPGLWRGSDAQKAAFLDALAAMGVQAREGGRFLKLSFGGTRASRMAEVAARYGTPFTVALGDAPDDADMLEAADLGLVIANPHRPPLPPLAGEAEGRILRIDAPGPLGWTIAMTHVLDARGL</sequence>
<dbReference type="PANTHER" id="PTHR10000">
    <property type="entry name" value="PHOSPHOSERINE PHOSPHATASE"/>
    <property type="match status" value="1"/>
</dbReference>
<dbReference type="GO" id="GO:0016791">
    <property type="term" value="F:phosphatase activity"/>
    <property type="evidence" value="ECO:0007669"/>
    <property type="project" value="UniProtKB-ARBA"/>
</dbReference>
<dbReference type="OrthoDB" id="193379at2"/>
<dbReference type="EMBL" id="WJPO01000008">
    <property type="protein sequence ID" value="MRH20780.1"/>
    <property type="molecule type" value="Genomic_DNA"/>
</dbReference>
<gene>
    <name evidence="1" type="ORF">GH815_07220</name>
</gene>
<keyword evidence="2" id="KW-1185">Reference proteome</keyword>
<organism evidence="1 2">
    <name type="scientific">Rhodovulum strictum</name>
    <dbReference type="NCBI Taxonomy" id="58314"/>
    <lineage>
        <taxon>Bacteria</taxon>
        <taxon>Pseudomonadati</taxon>
        <taxon>Pseudomonadota</taxon>
        <taxon>Alphaproteobacteria</taxon>
        <taxon>Rhodobacterales</taxon>
        <taxon>Paracoccaceae</taxon>
        <taxon>Rhodovulum</taxon>
    </lineage>
</organism>
<protein>
    <submittedName>
        <fullName evidence="1">HAD hydrolase family protein</fullName>
    </submittedName>
</protein>
<dbReference type="RefSeq" id="WP_153748090.1">
    <property type="nucleotide sequence ID" value="NZ_BAAADI010000018.1"/>
</dbReference>
<keyword evidence="1" id="KW-0378">Hydrolase</keyword>
<reference evidence="1 2" key="1">
    <citation type="submission" date="2019-11" db="EMBL/GenBank/DDBJ databases">
        <title>Draft Whole-Genome sequence of the marine photosynthetic bacterium Rhodovulum strictum DSM 11289.</title>
        <authorList>
            <person name="Kyndt J.A."/>
            <person name="Meyer T.E."/>
        </authorList>
    </citation>
    <scope>NUCLEOTIDE SEQUENCE [LARGE SCALE GENOMIC DNA]</scope>
    <source>
        <strain evidence="1 2">DSM 11289</strain>
    </source>
</reference>
<dbReference type="Gene3D" id="3.30.980.20">
    <property type="entry name" value="Putative mannosyl-3-phosphoglycerate phosphatase, domain 2"/>
    <property type="match status" value="1"/>
</dbReference>